<evidence type="ECO:0000256" key="1">
    <source>
        <dbReference type="SAM" id="MobiDB-lite"/>
    </source>
</evidence>
<dbReference type="EMBL" id="GBRH01271844">
    <property type="protein sequence ID" value="JAD26051.1"/>
    <property type="molecule type" value="Transcribed_RNA"/>
</dbReference>
<dbReference type="AlphaFoldDB" id="A0A0A8YJ49"/>
<reference evidence="2" key="2">
    <citation type="journal article" date="2015" name="Data Brief">
        <title>Shoot transcriptome of the giant reed, Arundo donax.</title>
        <authorList>
            <person name="Barrero R.A."/>
            <person name="Guerrero F.D."/>
            <person name="Moolhuijzen P."/>
            <person name="Goolsby J.A."/>
            <person name="Tidwell J."/>
            <person name="Bellgard S.E."/>
            <person name="Bellgard M.I."/>
        </authorList>
    </citation>
    <scope>NUCLEOTIDE SEQUENCE</scope>
    <source>
        <tissue evidence="2">Shoot tissue taken approximately 20 cm above the soil surface</tissue>
    </source>
</reference>
<protein>
    <submittedName>
        <fullName evidence="2">Uncharacterized protein</fullName>
    </submittedName>
</protein>
<evidence type="ECO:0000313" key="2">
    <source>
        <dbReference type="EMBL" id="JAD26051.1"/>
    </source>
</evidence>
<feature type="region of interest" description="Disordered" evidence="1">
    <location>
        <begin position="1"/>
        <end position="34"/>
    </location>
</feature>
<name>A0A0A8YJ49_ARUDO</name>
<reference evidence="2" key="1">
    <citation type="submission" date="2014-09" db="EMBL/GenBank/DDBJ databases">
        <authorList>
            <person name="Magalhaes I.L.F."/>
            <person name="Oliveira U."/>
            <person name="Santos F.R."/>
            <person name="Vidigal T.H.D.A."/>
            <person name="Brescovit A.D."/>
            <person name="Santos A.J."/>
        </authorList>
    </citation>
    <scope>NUCLEOTIDE SEQUENCE</scope>
    <source>
        <tissue evidence="2">Shoot tissue taken approximately 20 cm above the soil surface</tissue>
    </source>
</reference>
<feature type="compositionally biased region" description="Pro residues" evidence="1">
    <location>
        <begin position="24"/>
        <end position="34"/>
    </location>
</feature>
<accession>A0A0A8YJ49</accession>
<proteinExistence type="predicted"/>
<sequence>MQSWESCNHSINPRYHTIPVYHPNTPPIHPQNSQ</sequence>
<organism evidence="2">
    <name type="scientific">Arundo donax</name>
    <name type="common">Giant reed</name>
    <name type="synonym">Donax arundinaceus</name>
    <dbReference type="NCBI Taxonomy" id="35708"/>
    <lineage>
        <taxon>Eukaryota</taxon>
        <taxon>Viridiplantae</taxon>
        <taxon>Streptophyta</taxon>
        <taxon>Embryophyta</taxon>
        <taxon>Tracheophyta</taxon>
        <taxon>Spermatophyta</taxon>
        <taxon>Magnoliopsida</taxon>
        <taxon>Liliopsida</taxon>
        <taxon>Poales</taxon>
        <taxon>Poaceae</taxon>
        <taxon>PACMAD clade</taxon>
        <taxon>Arundinoideae</taxon>
        <taxon>Arundineae</taxon>
        <taxon>Arundo</taxon>
    </lineage>
</organism>
<feature type="compositionally biased region" description="Polar residues" evidence="1">
    <location>
        <begin position="1"/>
        <end position="11"/>
    </location>
</feature>